<sequence length="121" mass="13302">MPDQTNIWLWDGTVWVKAKADSSGRLYVIEDHAGIVPTRATGTGQVATGAKSLHWITIDPSGANWALALTDNTDGSGDDYWEFDDASKVSHHELFVPPMKFVNGIYIKTATSITEVFLAYE</sequence>
<dbReference type="AlphaFoldDB" id="A0A0F9PFS2"/>
<comment type="caution">
    <text evidence="1">The sequence shown here is derived from an EMBL/GenBank/DDBJ whole genome shotgun (WGS) entry which is preliminary data.</text>
</comment>
<gene>
    <name evidence="1" type="ORF">LCGC14_0848600</name>
</gene>
<name>A0A0F9PFS2_9ZZZZ</name>
<dbReference type="EMBL" id="LAZR01002519">
    <property type="protein sequence ID" value="KKN28994.1"/>
    <property type="molecule type" value="Genomic_DNA"/>
</dbReference>
<organism evidence="1">
    <name type="scientific">marine sediment metagenome</name>
    <dbReference type="NCBI Taxonomy" id="412755"/>
    <lineage>
        <taxon>unclassified sequences</taxon>
        <taxon>metagenomes</taxon>
        <taxon>ecological metagenomes</taxon>
    </lineage>
</organism>
<evidence type="ECO:0000313" key="1">
    <source>
        <dbReference type="EMBL" id="KKN28994.1"/>
    </source>
</evidence>
<accession>A0A0F9PFS2</accession>
<reference evidence="1" key="1">
    <citation type="journal article" date="2015" name="Nature">
        <title>Complex archaea that bridge the gap between prokaryotes and eukaryotes.</title>
        <authorList>
            <person name="Spang A."/>
            <person name="Saw J.H."/>
            <person name="Jorgensen S.L."/>
            <person name="Zaremba-Niedzwiedzka K."/>
            <person name="Martijn J."/>
            <person name="Lind A.E."/>
            <person name="van Eijk R."/>
            <person name="Schleper C."/>
            <person name="Guy L."/>
            <person name="Ettema T.J."/>
        </authorList>
    </citation>
    <scope>NUCLEOTIDE SEQUENCE</scope>
</reference>
<proteinExistence type="predicted"/>
<protein>
    <submittedName>
        <fullName evidence="1">Uncharacterized protein</fullName>
    </submittedName>
</protein>